<evidence type="ECO:0000313" key="2">
    <source>
        <dbReference type="Proteomes" id="UP001589758"/>
    </source>
</evidence>
<gene>
    <name evidence="1" type="ORF">ACFFIT_07545</name>
</gene>
<comment type="caution">
    <text evidence="1">The sequence shown here is derived from an EMBL/GenBank/DDBJ whole genome shotgun (WGS) entry which is preliminary data.</text>
</comment>
<organism evidence="1 2">
    <name type="scientific">Thorsellia kenyensis</name>
    <dbReference type="NCBI Taxonomy" id="1549888"/>
    <lineage>
        <taxon>Bacteria</taxon>
        <taxon>Pseudomonadati</taxon>
        <taxon>Pseudomonadota</taxon>
        <taxon>Gammaproteobacteria</taxon>
        <taxon>Enterobacterales</taxon>
        <taxon>Thorselliaceae</taxon>
        <taxon>Thorsellia</taxon>
    </lineage>
</organism>
<name>A0ABV6CAH4_9GAMM</name>
<evidence type="ECO:0000313" key="1">
    <source>
        <dbReference type="EMBL" id="MFC0179940.1"/>
    </source>
</evidence>
<keyword evidence="2" id="KW-1185">Reference proteome</keyword>
<proteinExistence type="predicted"/>
<dbReference type="RefSeq" id="WP_385877053.1">
    <property type="nucleotide sequence ID" value="NZ_JBHLXE010000085.1"/>
</dbReference>
<dbReference type="EMBL" id="JBHLXE010000085">
    <property type="protein sequence ID" value="MFC0179940.1"/>
    <property type="molecule type" value="Genomic_DNA"/>
</dbReference>
<evidence type="ECO:0008006" key="3">
    <source>
        <dbReference type="Google" id="ProtNLM"/>
    </source>
</evidence>
<dbReference type="Proteomes" id="UP001589758">
    <property type="component" value="Unassembled WGS sequence"/>
</dbReference>
<protein>
    <recommendedName>
        <fullName evidence="3">Transposase</fullName>
    </recommendedName>
</protein>
<sequence>MSCILTSASVQDSQIVVPLMQETTQRVNYCYDLAYAGYSSQELRETSIAFGHIPLIDHNPRCGEKRTLKSSKQ</sequence>
<accession>A0ABV6CAH4</accession>
<reference evidence="1 2" key="1">
    <citation type="submission" date="2024-09" db="EMBL/GenBank/DDBJ databases">
        <authorList>
            <person name="Sun Q."/>
            <person name="Mori K."/>
        </authorList>
    </citation>
    <scope>NUCLEOTIDE SEQUENCE [LARGE SCALE GENOMIC DNA]</scope>
    <source>
        <strain evidence="1 2">CCM 8545</strain>
    </source>
</reference>